<dbReference type="AlphaFoldDB" id="A0A7S3YTE0"/>
<keyword evidence="2" id="KW-0472">Membrane</keyword>
<protein>
    <submittedName>
        <fullName evidence="3">Uncharacterized protein</fullName>
    </submittedName>
</protein>
<reference evidence="3" key="1">
    <citation type="submission" date="2021-01" db="EMBL/GenBank/DDBJ databases">
        <authorList>
            <person name="Corre E."/>
            <person name="Pelletier E."/>
            <person name="Niang G."/>
            <person name="Scheremetjew M."/>
            <person name="Finn R."/>
            <person name="Kale V."/>
            <person name="Holt S."/>
            <person name="Cochrane G."/>
            <person name="Meng A."/>
            <person name="Brown T."/>
            <person name="Cohen L."/>
        </authorList>
    </citation>
    <scope>NUCLEOTIDE SEQUENCE</scope>
    <source>
        <strain evidence="3">CCCM811</strain>
    </source>
</reference>
<feature type="region of interest" description="Disordered" evidence="1">
    <location>
        <begin position="1"/>
        <end position="39"/>
    </location>
</feature>
<feature type="transmembrane region" description="Helical" evidence="2">
    <location>
        <begin position="440"/>
        <end position="462"/>
    </location>
</feature>
<organism evidence="3">
    <name type="scientific">Lotharella globosa</name>
    <dbReference type="NCBI Taxonomy" id="91324"/>
    <lineage>
        <taxon>Eukaryota</taxon>
        <taxon>Sar</taxon>
        <taxon>Rhizaria</taxon>
        <taxon>Cercozoa</taxon>
        <taxon>Chlorarachniophyceae</taxon>
        <taxon>Lotharella</taxon>
    </lineage>
</organism>
<evidence type="ECO:0000256" key="2">
    <source>
        <dbReference type="SAM" id="Phobius"/>
    </source>
</evidence>
<keyword evidence="2" id="KW-1133">Transmembrane helix</keyword>
<dbReference type="EMBL" id="HBIV01017848">
    <property type="protein sequence ID" value="CAE0661371.1"/>
    <property type="molecule type" value="Transcribed_RNA"/>
</dbReference>
<feature type="transmembrane region" description="Helical" evidence="2">
    <location>
        <begin position="241"/>
        <end position="261"/>
    </location>
</feature>
<name>A0A7S3YTE0_9EUKA</name>
<feature type="transmembrane region" description="Helical" evidence="2">
    <location>
        <begin position="343"/>
        <end position="363"/>
    </location>
</feature>
<sequence length="474" mass="54169">MQWFGFGGAKRNEDTNLEPSRTPPDDLQEEPQGLEDTKLEGKEWKDLTRDERIIAKKMNRQKMMEQLEREREYEKKVDARLADLERERDLYDDLNHDEQIATGPGSYDKCVGTYEILKSFSFFVLFLAGCFIGTRNYSLQKCRSVDTAQNINYCVRIFYNTTENVQFRCVGINEEEIPGDASTQCCVNAVRAGLVDPQACTTRVTGGDGSFECHDPAAFEDLCRDVNSCPGDLVNSFQTAIILYAFTLFGFSLVAAARGYGLHAYSQFHYMDFFENRLNWFDVATFTCAKIGTRIEQWWLVLLNIPAFVWFSYYSQVAITDFCGNAVSEGGGTWELPVAANSWFAFSVVWATACMVTSTLLRYNYEVRPEIYDPQPGNVGCTFCGYRLDCHKSRAQSVCSSSAFCGEKCYDRTRVSLKHSLGRCCKNSCVPGKYLLWYPVWWLIYLSNVIFWLTCGPFGYLLEQWAAKKHWISV</sequence>
<accession>A0A7S3YTE0</accession>
<gene>
    <name evidence="3" type="ORF">LGLO00237_LOCUS12962</name>
</gene>
<evidence type="ECO:0000256" key="1">
    <source>
        <dbReference type="SAM" id="MobiDB-lite"/>
    </source>
</evidence>
<keyword evidence="2" id="KW-0812">Transmembrane</keyword>
<evidence type="ECO:0000313" key="3">
    <source>
        <dbReference type="EMBL" id="CAE0661371.1"/>
    </source>
</evidence>
<proteinExistence type="predicted"/>